<dbReference type="PROSITE" id="PS50937">
    <property type="entry name" value="HTH_MERR_2"/>
    <property type="match status" value="1"/>
</dbReference>
<dbReference type="Proteomes" id="UP001597120">
    <property type="component" value="Unassembled WGS sequence"/>
</dbReference>
<dbReference type="CDD" id="cd01106">
    <property type="entry name" value="HTH_TipAL-Mta"/>
    <property type="match status" value="1"/>
</dbReference>
<dbReference type="Pfam" id="PF13411">
    <property type="entry name" value="MerR_1"/>
    <property type="match status" value="1"/>
</dbReference>
<dbReference type="InterPro" id="IPR009061">
    <property type="entry name" value="DNA-bd_dom_put_sf"/>
</dbReference>
<feature type="coiled-coil region" evidence="2">
    <location>
        <begin position="83"/>
        <end position="110"/>
    </location>
</feature>
<name>A0ABW3D7Q2_9BACL</name>
<evidence type="ECO:0000256" key="2">
    <source>
        <dbReference type="SAM" id="Coils"/>
    </source>
</evidence>
<reference evidence="5" key="1">
    <citation type="journal article" date="2019" name="Int. J. Syst. Evol. Microbiol.">
        <title>The Global Catalogue of Microorganisms (GCM) 10K type strain sequencing project: providing services to taxonomists for standard genome sequencing and annotation.</title>
        <authorList>
            <consortium name="The Broad Institute Genomics Platform"/>
            <consortium name="The Broad Institute Genome Sequencing Center for Infectious Disease"/>
            <person name="Wu L."/>
            <person name="Ma J."/>
        </authorList>
    </citation>
    <scope>NUCLEOTIDE SEQUENCE [LARGE SCALE GENOMIC DNA]</scope>
    <source>
        <strain evidence="5">CCUG 57263</strain>
    </source>
</reference>
<dbReference type="InterPro" id="IPR000551">
    <property type="entry name" value="MerR-type_HTH_dom"/>
</dbReference>
<evidence type="ECO:0000259" key="3">
    <source>
        <dbReference type="PROSITE" id="PS50937"/>
    </source>
</evidence>
<dbReference type="RefSeq" id="WP_144940244.1">
    <property type="nucleotide sequence ID" value="NZ_JBHTIU010000028.1"/>
</dbReference>
<dbReference type="InterPro" id="IPR047057">
    <property type="entry name" value="MerR_fam"/>
</dbReference>
<organism evidence="4 5">
    <name type="scientific">Paenibacillus residui</name>
    <dbReference type="NCBI Taxonomy" id="629724"/>
    <lineage>
        <taxon>Bacteria</taxon>
        <taxon>Bacillati</taxon>
        <taxon>Bacillota</taxon>
        <taxon>Bacilli</taxon>
        <taxon>Bacillales</taxon>
        <taxon>Paenibacillaceae</taxon>
        <taxon>Paenibacillus</taxon>
    </lineage>
</organism>
<feature type="domain" description="HTH merR-type" evidence="3">
    <location>
        <begin position="1"/>
        <end position="71"/>
    </location>
</feature>
<keyword evidence="5" id="KW-1185">Reference proteome</keyword>
<dbReference type="SMART" id="SM00422">
    <property type="entry name" value="HTH_MERR"/>
    <property type="match status" value="1"/>
</dbReference>
<dbReference type="PANTHER" id="PTHR30204">
    <property type="entry name" value="REDOX-CYCLING DRUG-SENSING TRANSCRIPTIONAL ACTIVATOR SOXR"/>
    <property type="match status" value="1"/>
</dbReference>
<dbReference type="EMBL" id="JBHTIU010000028">
    <property type="protein sequence ID" value="MFD0869338.1"/>
    <property type="molecule type" value="Genomic_DNA"/>
</dbReference>
<evidence type="ECO:0000313" key="4">
    <source>
        <dbReference type="EMBL" id="MFD0869338.1"/>
    </source>
</evidence>
<keyword evidence="1" id="KW-0238">DNA-binding</keyword>
<evidence type="ECO:0000256" key="1">
    <source>
        <dbReference type="ARBA" id="ARBA00023125"/>
    </source>
</evidence>
<dbReference type="PANTHER" id="PTHR30204:SF90">
    <property type="entry name" value="HTH-TYPE TRANSCRIPTIONAL ACTIVATOR MTA"/>
    <property type="match status" value="1"/>
</dbReference>
<evidence type="ECO:0000313" key="5">
    <source>
        <dbReference type="Proteomes" id="UP001597120"/>
    </source>
</evidence>
<comment type="caution">
    <text evidence="4">The sequence shown here is derived from an EMBL/GenBank/DDBJ whole genome shotgun (WGS) entry which is preliminary data.</text>
</comment>
<sequence>MGYTVKEVAEMTHVTVKALHYYHKIGLLYPGEVTDAGYRLYGKKELERLQQILFYRELDFPLQQIKDLLESGQDRLSVLSDQRRLLLARKRRLEDLIHTLEETIRSTEEGEPMDTQSMFRGFDSEEEWKEALHEQSEYLKEKYNYDLEAGPIQPEELNEQAKEAVRFMNGMAEFLRSGVKFDDAKVMKHLRTHLDFLNRHGHSINEAEFAAQARFFVQDDFHRGMLEAEQTGLSYYLCMAAEAQASAAP</sequence>
<protein>
    <submittedName>
        <fullName evidence="4">MerR family transcriptional regulator</fullName>
    </submittedName>
</protein>
<dbReference type="SUPFAM" id="SSF46955">
    <property type="entry name" value="Putative DNA-binding domain"/>
    <property type="match status" value="1"/>
</dbReference>
<keyword evidence="2" id="KW-0175">Coiled coil</keyword>
<gene>
    <name evidence="4" type="ORF">ACFQ03_09255</name>
</gene>
<dbReference type="Gene3D" id="1.10.1660.10">
    <property type="match status" value="1"/>
</dbReference>
<proteinExistence type="predicted"/>
<accession>A0ABW3D7Q2</accession>